<evidence type="ECO:0000313" key="2">
    <source>
        <dbReference type="EMBL" id="OGN10632.1"/>
    </source>
</evidence>
<proteinExistence type="predicted"/>
<organism evidence="2 3">
    <name type="scientific">Candidatus Yanofskybacteria bacterium RIFCSPHIGHO2_02_FULL_41_11</name>
    <dbReference type="NCBI Taxonomy" id="1802675"/>
    <lineage>
        <taxon>Bacteria</taxon>
        <taxon>Candidatus Yanofskyibacteriota</taxon>
    </lineage>
</organism>
<dbReference type="PANTHER" id="PTHR43174:SF3">
    <property type="entry name" value="UDP-N-ACETYLGLUCOSAMINE 2-EPIMERASE"/>
    <property type="match status" value="1"/>
</dbReference>
<evidence type="ECO:0000313" key="3">
    <source>
        <dbReference type="Proteomes" id="UP000177167"/>
    </source>
</evidence>
<sequence length="382" mass="42632">MAKKNILIITGSRSTYGLWRPIIKEMLKSKLLAPKILVTGMHTLKKFGYTVNEVRKDKFPIASVVKILESDDMLRHLIKEIAGIRKYCLSNKVDGIFVLGDTDHMLAGAIVAGHLNIPLFHIAGGDLSGFVVDSAIRHAITKFSNIHFAATKNGAKRVAMMGEEKWRIFNVGAPGMVDLSKIKFLSKKDLAKNLGLNSSKKWTIVLQHATPLDKVAFIGQIQPLLKVVSCLDGEKIVIYPNSDTGSDIIVKEIDKYSSKKDFHIFKTLPRKAYLNLFKTADLLVGNSSSGIVESTFFKIPTIDVGNRQNDRERGENVIHCDYDGKSIKTALAKVESKSFQKLYKKARSPYGNGTMDKLVVKITEQVISRKDLLFKKHFARLT</sequence>
<evidence type="ECO:0000259" key="1">
    <source>
        <dbReference type="Pfam" id="PF02350"/>
    </source>
</evidence>
<dbReference type="GO" id="GO:0006047">
    <property type="term" value="P:UDP-N-acetylglucosamine metabolic process"/>
    <property type="evidence" value="ECO:0007669"/>
    <property type="project" value="InterPro"/>
</dbReference>
<dbReference type="Gene3D" id="3.40.50.2000">
    <property type="entry name" value="Glycogen Phosphorylase B"/>
    <property type="match status" value="2"/>
</dbReference>
<dbReference type="AlphaFoldDB" id="A0A1F8FBV6"/>
<dbReference type="InterPro" id="IPR029767">
    <property type="entry name" value="WecB-like"/>
</dbReference>
<feature type="domain" description="UDP-N-acetylglucosamine 2-epimerase" evidence="1">
    <location>
        <begin position="28"/>
        <end position="362"/>
    </location>
</feature>
<dbReference type="InterPro" id="IPR020004">
    <property type="entry name" value="UDP-GlcNAc_Epase"/>
</dbReference>
<reference evidence="2 3" key="1">
    <citation type="journal article" date="2016" name="Nat. Commun.">
        <title>Thousands of microbial genomes shed light on interconnected biogeochemical processes in an aquifer system.</title>
        <authorList>
            <person name="Anantharaman K."/>
            <person name="Brown C.T."/>
            <person name="Hug L.A."/>
            <person name="Sharon I."/>
            <person name="Castelle C.J."/>
            <person name="Probst A.J."/>
            <person name="Thomas B.C."/>
            <person name="Singh A."/>
            <person name="Wilkins M.J."/>
            <person name="Karaoz U."/>
            <person name="Brodie E.L."/>
            <person name="Williams K.H."/>
            <person name="Hubbard S.S."/>
            <person name="Banfield J.F."/>
        </authorList>
    </citation>
    <scope>NUCLEOTIDE SEQUENCE [LARGE SCALE GENOMIC DNA]</scope>
</reference>
<dbReference type="EMBL" id="MGJP01000003">
    <property type="protein sequence ID" value="OGN10632.1"/>
    <property type="molecule type" value="Genomic_DNA"/>
</dbReference>
<accession>A0A1F8FBV6</accession>
<dbReference type="Proteomes" id="UP000177167">
    <property type="component" value="Unassembled WGS sequence"/>
</dbReference>
<protein>
    <submittedName>
        <fullName evidence="2">UDP-N-acetyl-D-glucosamine 2-epimerase, UDP-hydrolysing</fullName>
    </submittedName>
</protein>
<dbReference type="InterPro" id="IPR003331">
    <property type="entry name" value="UDP_GlcNAc_Epimerase_2_dom"/>
</dbReference>
<dbReference type="GO" id="GO:0004553">
    <property type="term" value="F:hydrolase activity, hydrolyzing O-glycosyl compounds"/>
    <property type="evidence" value="ECO:0007669"/>
    <property type="project" value="InterPro"/>
</dbReference>
<dbReference type="SUPFAM" id="SSF53756">
    <property type="entry name" value="UDP-Glycosyltransferase/glycogen phosphorylase"/>
    <property type="match status" value="1"/>
</dbReference>
<dbReference type="PANTHER" id="PTHR43174">
    <property type="entry name" value="UDP-N-ACETYLGLUCOSAMINE 2-EPIMERASE"/>
    <property type="match status" value="1"/>
</dbReference>
<dbReference type="NCBIfam" id="TIGR03568">
    <property type="entry name" value="NeuC_NnaA"/>
    <property type="match status" value="1"/>
</dbReference>
<gene>
    <name evidence="2" type="ORF">A3J46_05490</name>
</gene>
<name>A0A1F8FBV6_9BACT</name>
<comment type="caution">
    <text evidence="2">The sequence shown here is derived from an EMBL/GenBank/DDBJ whole genome shotgun (WGS) entry which is preliminary data.</text>
</comment>
<dbReference type="Pfam" id="PF02350">
    <property type="entry name" value="Epimerase_2"/>
    <property type="match status" value="1"/>
</dbReference>